<dbReference type="PANTHER" id="PTHR33133">
    <property type="entry name" value="OS08G0107100 PROTEIN-RELATED"/>
    <property type="match status" value="1"/>
</dbReference>
<dbReference type="Proteomes" id="UP001456562">
    <property type="component" value="Unassembled WGS sequence"/>
</dbReference>
<gene>
    <name evidence="3" type="ORF">ABR748_20495</name>
    <name evidence="4" type="ORF">G3I39_39535</name>
</gene>
<feature type="transmembrane region" description="Helical" evidence="1">
    <location>
        <begin position="210"/>
        <end position="231"/>
    </location>
</feature>
<keyword evidence="1" id="KW-1133">Transmembrane helix</keyword>
<keyword evidence="1" id="KW-0812">Transmembrane</keyword>
<keyword evidence="1" id="KW-0472">Membrane</keyword>
<evidence type="ECO:0000313" key="3">
    <source>
        <dbReference type="EMBL" id="MER0426585.1"/>
    </source>
</evidence>
<sequence>MLTGAFTTLGRYWKPLIGVALTLFGAATLVMLGAGAVALAVVAPQWDELTASDSPDAAELVPLGVAFGVLMVLGVTLFLLASAVVQAAVPAVLQEAVLGRPARFGSVWRRAWSRVWAMIGTVFLLGLTAVVPMMLLMAAVAATTVYFVTLGDADSALPLLWTGLLGTLLLGPLAVWIWVKLSLAPTVVVFENQGPFAAIRRSAQLVRGSWWRVFGIGLLAVGLASMVGYMIQMPFQALGMLPGMADPSGLESDPSGAEILAVLGGLMVLSMISGLVSQLFSSIFPPLVTGLLYVDLRMRTENLAPVLAEAAAQTLPEQYGPPPAAPV</sequence>
<reference evidence="4 5" key="1">
    <citation type="submission" date="2020-01" db="EMBL/GenBank/DDBJ databases">
        <title>Insect and environment-associated Actinomycetes.</title>
        <authorList>
            <person name="Currrie C."/>
            <person name="Chevrette M."/>
            <person name="Carlson C."/>
            <person name="Stubbendieck R."/>
            <person name="Wendt-Pienkowski E."/>
        </authorList>
    </citation>
    <scope>NUCLEOTIDE SEQUENCE [LARGE SCALE GENOMIC DNA]</scope>
    <source>
        <strain evidence="4 5">SID14438</strain>
    </source>
</reference>
<evidence type="ECO:0000313" key="6">
    <source>
        <dbReference type="Proteomes" id="UP001456562"/>
    </source>
</evidence>
<dbReference type="RefSeq" id="WP_164359248.1">
    <property type="nucleotide sequence ID" value="NZ_CP109320.1"/>
</dbReference>
<dbReference type="InterPro" id="IPR057169">
    <property type="entry name" value="DUF7847"/>
</dbReference>
<evidence type="ECO:0000313" key="5">
    <source>
        <dbReference type="Proteomes" id="UP000471648"/>
    </source>
</evidence>
<accession>A0A6N9VSQ2</accession>
<feature type="transmembrane region" description="Helical" evidence="1">
    <location>
        <begin position="114"/>
        <end position="147"/>
    </location>
</feature>
<feature type="transmembrane region" description="Helical" evidence="1">
    <location>
        <begin position="159"/>
        <end position="179"/>
    </location>
</feature>
<protein>
    <recommendedName>
        <fullName evidence="2">DUF7847 domain-containing protein</fullName>
    </recommendedName>
</protein>
<organism evidence="4 5">
    <name type="scientific">Streptomyces microflavus</name>
    <name type="common">Streptomyces lipmanii</name>
    <dbReference type="NCBI Taxonomy" id="1919"/>
    <lineage>
        <taxon>Bacteria</taxon>
        <taxon>Bacillati</taxon>
        <taxon>Actinomycetota</taxon>
        <taxon>Actinomycetes</taxon>
        <taxon>Kitasatosporales</taxon>
        <taxon>Streptomycetaceae</taxon>
        <taxon>Streptomyces</taxon>
    </lineage>
</organism>
<comment type="caution">
    <text evidence="4">The sequence shown here is derived from an EMBL/GenBank/DDBJ whole genome shotgun (WGS) entry which is preliminary data.</text>
</comment>
<feature type="domain" description="DUF7847" evidence="2">
    <location>
        <begin position="14"/>
        <end position="281"/>
    </location>
</feature>
<evidence type="ECO:0000256" key="1">
    <source>
        <dbReference type="SAM" id="Phobius"/>
    </source>
</evidence>
<keyword evidence="6" id="KW-1185">Reference proteome</keyword>
<dbReference type="PANTHER" id="PTHR33133:SF1">
    <property type="entry name" value="EXPRESSED PROTEIN-RELATED"/>
    <property type="match status" value="1"/>
</dbReference>
<dbReference type="Pfam" id="PF25231">
    <property type="entry name" value="DUF7847"/>
    <property type="match status" value="1"/>
</dbReference>
<evidence type="ECO:0000259" key="2">
    <source>
        <dbReference type="Pfam" id="PF25231"/>
    </source>
</evidence>
<dbReference type="Proteomes" id="UP000471648">
    <property type="component" value="Unassembled WGS sequence"/>
</dbReference>
<feature type="transmembrane region" description="Helical" evidence="1">
    <location>
        <begin position="63"/>
        <end position="93"/>
    </location>
</feature>
<evidence type="ECO:0000313" key="4">
    <source>
        <dbReference type="EMBL" id="NEB73121.1"/>
    </source>
</evidence>
<dbReference type="AlphaFoldDB" id="A0A6N9VSQ2"/>
<dbReference type="EMBL" id="JAAGME010001680">
    <property type="protein sequence ID" value="NEB73121.1"/>
    <property type="molecule type" value="Genomic_DNA"/>
</dbReference>
<proteinExistence type="predicted"/>
<reference evidence="3 6" key="2">
    <citation type="submission" date="2024-01" db="EMBL/GenBank/DDBJ databases">
        <title>Metagenomic exploration of the rhizosphere soil microbial community and their significance in facilitating the development of wild simulated ginseng.</title>
        <authorList>
            <person name="Huang J."/>
        </authorList>
    </citation>
    <scope>NUCLEOTIDE SEQUENCE [LARGE SCALE GENOMIC DNA]</scope>
    <source>
        <strain evidence="3 6">WY141</strain>
    </source>
</reference>
<name>A0A6N9VSQ2_STRMI</name>
<feature type="transmembrane region" description="Helical" evidence="1">
    <location>
        <begin position="16"/>
        <end position="43"/>
    </location>
</feature>
<dbReference type="EMBL" id="JBEJUE010000017">
    <property type="protein sequence ID" value="MER0426585.1"/>
    <property type="molecule type" value="Genomic_DNA"/>
</dbReference>